<organism evidence="2">
    <name type="scientific">Rhodotorula toruloides</name>
    <name type="common">Yeast</name>
    <name type="synonym">Rhodosporidium toruloides</name>
    <dbReference type="NCBI Taxonomy" id="5286"/>
    <lineage>
        <taxon>Eukaryota</taxon>
        <taxon>Fungi</taxon>
        <taxon>Dikarya</taxon>
        <taxon>Basidiomycota</taxon>
        <taxon>Pucciniomycotina</taxon>
        <taxon>Microbotryomycetes</taxon>
        <taxon>Sporidiobolales</taxon>
        <taxon>Sporidiobolaceae</taxon>
        <taxon>Rhodotorula</taxon>
    </lineage>
</organism>
<dbReference type="EMBL" id="LK052942">
    <property type="protein sequence ID" value="CDR42550.1"/>
    <property type="molecule type" value="Genomic_DNA"/>
</dbReference>
<dbReference type="OrthoDB" id="2530081at2759"/>
<evidence type="ECO:0000313" key="2">
    <source>
        <dbReference type="EMBL" id="CDR42550.1"/>
    </source>
</evidence>
<protein>
    <submittedName>
        <fullName evidence="2">RHTO0S07e00980g1_1</fullName>
    </submittedName>
</protein>
<feature type="compositionally biased region" description="Polar residues" evidence="1">
    <location>
        <begin position="46"/>
        <end position="59"/>
    </location>
</feature>
<reference evidence="2" key="1">
    <citation type="journal article" date="2014" name="Genome Announc.">
        <title>Draft genome sequence of Rhodosporidium toruloides CECT1137, an oleaginous yeast of biotechnological interest.</title>
        <authorList>
            <person name="Morin N."/>
            <person name="Calcas X."/>
            <person name="Devillers H."/>
            <person name="Durrens P."/>
            <person name="Sherman D.J."/>
            <person name="Nicaud J.-M."/>
            <person name="Neuveglise C."/>
        </authorList>
    </citation>
    <scope>NUCLEOTIDE SEQUENCE</scope>
    <source>
        <strain evidence="2">CECT1137</strain>
    </source>
</reference>
<name>A0A061AZB5_RHOTO</name>
<gene>
    <name evidence="2" type="ORF">RHTO0S_07e00980g</name>
</gene>
<dbReference type="AlphaFoldDB" id="A0A061AZB5"/>
<dbReference type="PANTHER" id="PTHR39639">
    <property type="entry name" value="CHROMOSOME 16, WHOLE GENOME SHOTGUN SEQUENCE"/>
    <property type="match status" value="1"/>
</dbReference>
<dbReference type="PANTHER" id="PTHR39639:SF1">
    <property type="entry name" value="DUF262 DOMAIN-CONTAINING PROTEIN"/>
    <property type="match status" value="1"/>
</dbReference>
<feature type="region of interest" description="Disordered" evidence="1">
    <location>
        <begin position="1"/>
        <end position="97"/>
    </location>
</feature>
<sequence length="269" mass="29734">MDDDDSTSEASYSQYMPRHAHPHSARPLFNEQTPALSHAPTPSYFADQQQPVASTSAQPYTAAMNGYAGTGYGDEEDELDDLQSATEDEDEDSSDEEALAEQQLRAVQAKKMEAVKGLYKGERVLPEEEFGSKTVREIYDMLKAGVINLSPDYQREAVWPETHSAGLIESLLRNMHVPELLFNIYPRPLRQALQARPPRRPDRPGEQGEVASGLEGRVGFGRRERAGGGCGREGEGEGEEGTEEGVKLCGWEAEDDGDQELHRGQVCCY</sequence>
<feature type="compositionally biased region" description="Acidic residues" evidence="1">
    <location>
        <begin position="73"/>
        <end position="97"/>
    </location>
</feature>
<accession>A0A061AZB5</accession>
<evidence type="ECO:0000256" key="1">
    <source>
        <dbReference type="SAM" id="MobiDB-lite"/>
    </source>
</evidence>
<feature type="region of interest" description="Disordered" evidence="1">
    <location>
        <begin position="194"/>
        <end position="254"/>
    </location>
</feature>
<proteinExistence type="predicted"/>